<gene>
    <name evidence="3" type="ORF">DWZ19_02565</name>
    <name evidence="2" type="ORF">GMC94_00940</name>
</gene>
<dbReference type="InterPro" id="IPR036866">
    <property type="entry name" value="RibonucZ/Hydroxyglut_hydro"/>
</dbReference>
<dbReference type="InterPro" id="IPR050855">
    <property type="entry name" value="NDM-1-like"/>
</dbReference>
<evidence type="ECO:0000259" key="1">
    <source>
        <dbReference type="SMART" id="SM00849"/>
    </source>
</evidence>
<evidence type="ECO:0000313" key="5">
    <source>
        <dbReference type="Proteomes" id="UP000441330"/>
    </source>
</evidence>
<comment type="caution">
    <text evidence="3">The sequence shown here is derived from an EMBL/GenBank/DDBJ whole genome shotgun (WGS) entry which is preliminary data.</text>
</comment>
<reference evidence="2 5" key="2">
    <citation type="journal article" date="2019" name="Nat. Med.">
        <title>A library of human gut bacterial isolates paired with longitudinal multiomics data enables mechanistic microbiome research.</title>
        <authorList>
            <person name="Poyet M."/>
            <person name="Groussin M."/>
            <person name="Gibbons S.M."/>
            <person name="Avila-Pacheco J."/>
            <person name="Jiang X."/>
            <person name="Kearney S.M."/>
            <person name="Perrotta A.R."/>
            <person name="Berdy B."/>
            <person name="Zhao S."/>
            <person name="Lieberman T.D."/>
            <person name="Swanson P.K."/>
            <person name="Smith M."/>
            <person name="Roesemann S."/>
            <person name="Alexander J.E."/>
            <person name="Rich S.A."/>
            <person name="Livny J."/>
            <person name="Vlamakis H."/>
            <person name="Clish C."/>
            <person name="Bullock K."/>
            <person name="Deik A."/>
            <person name="Scott J."/>
            <person name="Pierce K.A."/>
            <person name="Xavier R.J."/>
            <person name="Alm E.J."/>
        </authorList>
    </citation>
    <scope>NUCLEOTIDE SEQUENCE [LARGE SCALE GENOMIC DNA]</scope>
    <source>
        <strain evidence="2 5">BIOML-A1</strain>
    </source>
</reference>
<dbReference type="RefSeq" id="WP_023918823.1">
    <property type="nucleotide sequence ID" value="NZ_CABJDC010000001.1"/>
</dbReference>
<name>A0A0F3H618_STRPA</name>
<reference evidence="3 4" key="1">
    <citation type="submission" date="2018-08" db="EMBL/GenBank/DDBJ databases">
        <title>A genome reference for cultivated species of the human gut microbiota.</title>
        <authorList>
            <person name="Zou Y."/>
            <person name="Xue W."/>
            <person name="Luo G."/>
        </authorList>
    </citation>
    <scope>NUCLEOTIDE SEQUENCE [LARGE SCALE GENOMIC DNA]</scope>
    <source>
        <strain evidence="3 4">AF30-12BH</strain>
    </source>
</reference>
<protein>
    <submittedName>
        <fullName evidence="3">MBL fold metallo-hydrolase</fullName>
    </submittedName>
</protein>
<dbReference type="Proteomes" id="UP000441330">
    <property type="component" value="Unassembled WGS sequence"/>
</dbReference>
<organism evidence="3 4">
    <name type="scientific">Streptococcus parasanguinis</name>
    <dbReference type="NCBI Taxonomy" id="1318"/>
    <lineage>
        <taxon>Bacteria</taxon>
        <taxon>Bacillati</taxon>
        <taxon>Bacillota</taxon>
        <taxon>Bacilli</taxon>
        <taxon>Lactobacillales</taxon>
        <taxon>Streptococcaceae</taxon>
        <taxon>Streptococcus</taxon>
    </lineage>
</organism>
<dbReference type="AlphaFoldDB" id="A0A0F3H618"/>
<dbReference type="PANTHER" id="PTHR42951">
    <property type="entry name" value="METALLO-BETA-LACTAMASE DOMAIN-CONTAINING"/>
    <property type="match status" value="1"/>
</dbReference>
<dbReference type="Gene3D" id="3.60.15.10">
    <property type="entry name" value="Ribonuclease Z/Hydroxyacylglutathione hydrolase-like"/>
    <property type="match status" value="1"/>
</dbReference>
<dbReference type="EMBL" id="WMZJ01000001">
    <property type="protein sequence ID" value="MTS53466.1"/>
    <property type="molecule type" value="Genomic_DNA"/>
</dbReference>
<keyword evidence="2" id="KW-0378">Hydrolase</keyword>
<evidence type="ECO:0000313" key="2">
    <source>
        <dbReference type="EMBL" id="MTS53466.1"/>
    </source>
</evidence>
<dbReference type="PANTHER" id="PTHR42951:SF17">
    <property type="entry name" value="METALLO-BETA-LACTAMASE DOMAIN-CONTAINING PROTEIN"/>
    <property type="match status" value="1"/>
</dbReference>
<dbReference type="CDD" id="cd07721">
    <property type="entry name" value="yflN-like_MBL-fold"/>
    <property type="match status" value="1"/>
</dbReference>
<dbReference type="Proteomes" id="UP000285725">
    <property type="component" value="Unassembled WGS sequence"/>
</dbReference>
<evidence type="ECO:0000313" key="4">
    <source>
        <dbReference type="Proteomes" id="UP000285725"/>
    </source>
</evidence>
<feature type="domain" description="Metallo-beta-lactamase" evidence="1">
    <location>
        <begin position="29"/>
        <end position="212"/>
    </location>
</feature>
<evidence type="ECO:0000313" key="3">
    <source>
        <dbReference type="EMBL" id="RHN27351.1"/>
    </source>
</evidence>
<dbReference type="InterPro" id="IPR001279">
    <property type="entry name" value="Metallo-B-lactamas"/>
</dbReference>
<dbReference type="EMBL" id="QRQU01000001">
    <property type="protein sequence ID" value="RHN27351.1"/>
    <property type="molecule type" value="Genomic_DNA"/>
</dbReference>
<dbReference type="Pfam" id="PF00753">
    <property type="entry name" value="Lactamase_B"/>
    <property type="match status" value="1"/>
</dbReference>
<sequence length="233" mass="26283">MSFLYRLLTRTKQISPHIRKFEFELGVFVVSIWLVESSGRFYVIDTGMRGMEKYAAQFLLPQKIEAIFLTHGHPDHIKGLPYLRQHFGNIPTLISEKEFPYISGKEPFPNRKETEKVIFDPATFITVESQEGQDLISSAGLKPLFSPGHSPGHVVYYHEEDQVLIAGDLFTATRNGKLRPPMKGYTADMRQALASGERILKDYSQALVSVCHGSEVKDAVRDFEASDGFKGSL</sequence>
<dbReference type="SMART" id="SM00849">
    <property type="entry name" value="Lactamase_B"/>
    <property type="match status" value="1"/>
</dbReference>
<accession>A0A0F3H618</accession>
<proteinExistence type="predicted"/>
<dbReference type="SUPFAM" id="SSF56281">
    <property type="entry name" value="Metallo-hydrolase/oxidoreductase"/>
    <property type="match status" value="1"/>
</dbReference>
<dbReference type="GO" id="GO:0016787">
    <property type="term" value="F:hydrolase activity"/>
    <property type="evidence" value="ECO:0007669"/>
    <property type="project" value="UniProtKB-KW"/>
</dbReference>